<dbReference type="AlphaFoldDB" id="A0A839ULL3"/>
<dbReference type="Pfam" id="PF00114">
    <property type="entry name" value="Pilin"/>
    <property type="match status" value="1"/>
</dbReference>
<dbReference type="GO" id="GO:0007155">
    <property type="term" value="P:cell adhesion"/>
    <property type="evidence" value="ECO:0007669"/>
    <property type="project" value="InterPro"/>
</dbReference>
<evidence type="ECO:0000256" key="3">
    <source>
        <dbReference type="RuleBase" id="RU000389"/>
    </source>
</evidence>
<dbReference type="EMBL" id="JACHXZ010000002">
    <property type="protein sequence ID" value="MBB3168553.1"/>
    <property type="molecule type" value="Genomic_DNA"/>
</dbReference>
<reference evidence="5 6" key="1">
    <citation type="submission" date="2020-08" db="EMBL/GenBank/DDBJ databases">
        <title>Genomic Encyclopedia of Type Strains, Phase III (KMG-III): the genomes of soil and plant-associated and newly described type strains.</title>
        <authorList>
            <person name="Whitman W."/>
        </authorList>
    </citation>
    <scope>NUCLEOTIDE SEQUENCE [LARGE SCALE GENOMIC DNA]</scope>
    <source>
        <strain evidence="5 6">CECT 8571</strain>
    </source>
</reference>
<keyword evidence="3" id="KW-0281">Fimbrium</keyword>
<keyword evidence="4" id="KW-0472">Membrane</keyword>
<evidence type="ECO:0000313" key="6">
    <source>
        <dbReference type="Proteomes" id="UP000559987"/>
    </source>
</evidence>
<dbReference type="InterPro" id="IPR012902">
    <property type="entry name" value="N_methyl_site"/>
</dbReference>
<evidence type="ECO:0000256" key="1">
    <source>
        <dbReference type="ARBA" id="ARBA00005233"/>
    </source>
</evidence>
<protein>
    <submittedName>
        <fullName evidence="5">Type IV pilus assembly protein PilA</fullName>
    </submittedName>
</protein>
<dbReference type="Proteomes" id="UP000559987">
    <property type="component" value="Unassembled WGS sequence"/>
</dbReference>
<accession>A0A839ULL3</accession>
<gene>
    <name evidence="5" type="ORF">FHS30_001737</name>
</gene>
<comment type="similarity">
    <text evidence="1 3">Belongs to the N-Me-Phe pilin family.</text>
</comment>
<organism evidence="5 6">
    <name type="scientific">Simiduia aestuariiviva</name>
    <dbReference type="NCBI Taxonomy" id="1510459"/>
    <lineage>
        <taxon>Bacteria</taxon>
        <taxon>Pseudomonadati</taxon>
        <taxon>Pseudomonadota</taxon>
        <taxon>Gammaproteobacteria</taxon>
        <taxon>Cellvibrionales</taxon>
        <taxon>Cellvibrionaceae</taxon>
        <taxon>Simiduia</taxon>
    </lineage>
</organism>
<dbReference type="PANTHER" id="PTHR30093">
    <property type="entry name" value="GENERAL SECRETION PATHWAY PROTEIN G"/>
    <property type="match status" value="1"/>
</dbReference>
<keyword evidence="4" id="KW-1133">Transmembrane helix</keyword>
<sequence length="169" mass="18167">MRKPNNTQSSPKASAGFSLIELMVVLAIIAILVTLAIPNTKGRMTRGQIEESLSLLIDYQSQIQAHYKFTGEFPANNGTIGLPDPEKIVGNYMVAVTLADGALHIELGNKIAEGQSGRVVTIYPVYVPGSPMSPISWVCGLSAVPEGMTAAGENLTDIELAYLPMRCRY</sequence>
<dbReference type="PROSITE" id="PS00409">
    <property type="entry name" value="PROKAR_NTER_METHYL"/>
    <property type="match status" value="1"/>
</dbReference>
<dbReference type="InterPro" id="IPR045584">
    <property type="entry name" value="Pilin-like"/>
</dbReference>
<dbReference type="GO" id="GO:0009289">
    <property type="term" value="C:pilus"/>
    <property type="evidence" value="ECO:0007669"/>
    <property type="project" value="InterPro"/>
</dbReference>
<feature type="transmembrane region" description="Helical" evidence="4">
    <location>
        <begin position="15"/>
        <end position="37"/>
    </location>
</feature>
<keyword evidence="4" id="KW-0812">Transmembrane</keyword>
<evidence type="ECO:0000256" key="4">
    <source>
        <dbReference type="SAM" id="Phobius"/>
    </source>
</evidence>
<keyword evidence="6" id="KW-1185">Reference proteome</keyword>
<keyword evidence="2" id="KW-0488">Methylation</keyword>
<comment type="caution">
    <text evidence="5">The sequence shown here is derived from an EMBL/GenBank/DDBJ whole genome shotgun (WGS) entry which is preliminary data.</text>
</comment>
<dbReference type="SUPFAM" id="SSF54523">
    <property type="entry name" value="Pili subunits"/>
    <property type="match status" value="1"/>
</dbReference>
<evidence type="ECO:0000256" key="2">
    <source>
        <dbReference type="ARBA" id="ARBA00022481"/>
    </source>
</evidence>
<dbReference type="Pfam" id="PF07963">
    <property type="entry name" value="N_methyl"/>
    <property type="match status" value="1"/>
</dbReference>
<dbReference type="PANTHER" id="PTHR30093:SF34">
    <property type="entry name" value="PREPILIN PEPTIDASE-DEPENDENT PROTEIN D"/>
    <property type="match status" value="1"/>
</dbReference>
<name>A0A839ULL3_9GAMM</name>
<dbReference type="Gene3D" id="3.30.700.10">
    <property type="entry name" value="Glycoprotein, Type 4 Pilin"/>
    <property type="match status" value="1"/>
</dbReference>
<dbReference type="RefSeq" id="WP_183910027.1">
    <property type="nucleotide sequence ID" value="NZ_JACHXZ010000002.1"/>
</dbReference>
<dbReference type="NCBIfam" id="TIGR02532">
    <property type="entry name" value="IV_pilin_GFxxxE"/>
    <property type="match status" value="1"/>
</dbReference>
<evidence type="ECO:0000313" key="5">
    <source>
        <dbReference type="EMBL" id="MBB3168553.1"/>
    </source>
</evidence>
<proteinExistence type="inferred from homology"/>
<dbReference type="InterPro" id="IPR001082">
    <property type="entry name" value="Pilin"/>
</dbReference>